<evidence type="ECO:0000313" key="2">
    <source>
        <dbReference type="EMBL" id="GMR59813.1"/>
    </source>
</evidence>
<dbReference type="EMBL" id="BTRK01000006">
    <property type="protein sequence ID" value="GMR59813.1"/>
    <property type="molecule type" value="Genomic_DNA"/>
</dbReference>
<organism evidence="2 3">
    <name type="scientific">Pristionchus mayeri</name>
    <dbReference type="NCBI Taxonomy" id="1317129"/>
    <lineage>
        <taxon>Eukaryota</taxon>
        <taxon>Metazoa</taxon>
        <taxon>Ecdysozoa</taxon>
        <taxon>Nematoda</taxon>
        <taxon>Chromadorea</taxon>
        <taxon>Rhabditida</taxon>
        <taxon>Rhabditina</taxon>
        <taxon>Diplogasteromorpha</taxon>
        <taxon>Diplogasteroidea</taxon>
        <taxon>Neodiplogasteridae</taxon>
        <taxon>Pristionchus</taxon>
    </lineage>
</organism>
<keyword evidence="3" id="KW-1185">Reference proteome</keyword>
<comment type="caution">
    <text evidence="2">The sequence shown here is derived from an EMBL/GenBank/DDBJ whole genome shotgun (WGS) entry which is preliminary data.</text>
</comment>
<feature type="non-terminal residue" evidence="2">
    <location>
        <position position="1"/>
    </location>
</feature>
<accession>A0AAN5DB18</accession>
<reference evidence="3" key="1">
    <citation type="submission" date="2022-10" db="EMBL/GenBank/DDBJ databases">
        <title>Genome assembly of Pristionchus species.</title>
        <authorList>
            <person name="Yoshida K."/>
            <person name="Sommer R.J."/>
        </authorList>
    </citation>
    <scope>NUCLEOTIDE SEQUENCE [LARGE SCALE GENOMIC DNA]</scope>
    <source>
        <strain evidence="3">RS5460</strain>
    </source>
</reference>
<feature type="non-terminal residue" evidence="2">
    <location>
        <position position="117"/>
    </location>
</feature>
<dbReference type="AlphaFoldDB" id="A0AAN5DB18"/>
<evidence type="ECO:0000313" key="3">
    <source>
        <dbReference type="Proteomes" id="UP001328107"/>
    </source>
</evidence>
<sequence>LVEMTRSEGIEDDRENRHPICGNERDLNESHVSIEAHYIGADIIANCGEEKTYCDDRRLKRREEDEKSKLYDRLDGLVADYSTVSGEGYYGLDHVGYHLGNVALSQKRAHEYRRGHI</sequence>
<evidence type="ECO:0000256" key="1">
    <source>
        <dbReference type="SAM" id="MobiDB-lite"/>
    </source>
</evidence>
<name>A0AAN5DB18_9BILA</name>
<protein>
    <submittedName>
        <fullName evidence="2">Uncharacterized protein</fullName>
    </submittedName>
</protein>
<dbReference type="Proteomes" id="UP001328107">
    <property type="component" value="Unassembled WGS sequence"/>
</dbReference>
<gene>
    <name evidence="2" type="ORF">PMAYCL1PPCAC_30008</name>
</gene>
<feature type="region of interest" description="Disordered" evidence="1">
    <location>
        <begin position="1"/>
        <end position="23"/>
    </location>
</feature>
<proteinExistence type="predicted"/>